<dbReference type="CDD" id="cd05195">
    <property type="entry name" value="enoyl_red"/>
    <property type="match status" value="1"/>
</dbReference>
<dbReference type="PANTHER" id="PTHR44154:SF1">
    <property type="entry name" value="QUINONE OXIDOREDUCTASE"/>
    <property type="match status" value="1"/>
</dbReference>
<dbReference type="SUPFAM" id="SSF50129">
    <property type="entry name" value="GroES-like"/>
    <property type="match status" value="1"/>
</dbReference>
<dbReference type="InterPro" id="IPR036291">
    <property type="entry name" value="NAD(P)-bd_dom_sf"/>
</dbReference>
<dbReference type="AlphaFoldDB" id="A0AAD9H2R6"/>
<dbReference type="PANTHER" id="PTHR44154">
    <property type="entry name" value="QUINONE OXIDOREDUCTASE"/>
    <property type="match status" value="1"/>
</dbReference>
<keyword evidence="1" id="KW-0521">NADP</keyword>
<evidence type="ECO:0000313" key="4">
    <source>
        <dbReference type="Proteomes" id="UP001232148"/>
    </source>
</evidence>
<organism evidence="3 4">
    <name type="scientific">Colletotrichum zoysiae</name>
    <dbReference type="NCBI Taxonomy" id="1216348"/>
    <lineage>
        <taxon>Eukaryota</taxon>
        <taxon>Fungi</taxon>
        <taxon>Dikarya</taxon>
        <taxon>Ascomycota</taxon>
        <taxon>Pezizomycotina</taxon>
        <taxon>Sordariomycetes</taxon>
        <taxon>Hypocreomycetidae</taxon>
        <taxon>Glomerellales</taxon>
        <taxon>Glomerellaceae</taxon>
        <taxon>Colletotrichum</taxon>
        <taxon>Colletotrichum graminicola species complex</taxon>
    </lineage>
</organism>
<evidence type="ECO:0000256" key="1">
    <source>
        <dbReference type="ARBA" id="ARBA00022857"/>
    </source>
</evidence>
<dbReference type="Gene3D" id="3.90.180.10">
    <property type="entry name" value="Medium-chain alcohol dehydrogenases, catalytic domain"/>
    <property type="match status" value="1"/>
</dbReference>
<dbReference type="InterPro" id="IPR051603">
    <property type="entry name" value="Zinc-ADH_QOR/CCCR"/>
</dbReference>
<dbReference type="GO" id="GO:0016491">
    <property type="term" value="F:oxidoreductase activity"/>
    <property type="evidence" value="ECO:0007669"/>
    <property type="project" value="InterPro"/>
</dbReference>
<dbReference type="InterPro" id="IPR011032">
    <property type="entry name" value="GroES-like_sf"/>
</dbReference>
<evidence type="ECO:0000313" key="3">
    <source>
        <dbReference type="EMBL" id="KAK2020706.1"/>
    </source>
</evidence>
<keyword evidence="4" id="KW-1185">Reference proteome</keyword>
<protein>
    <submittedName>
        <fullName evidence="3">NAD(P)-binding protein</fullName>
    </submittedName>
</protein>
<gene>
    <name evidence="3" type="ORF">LX32DRAFT_699879</name>
</gene>
<dbReference type="SMART" id="SM00829">
    <property type="entry name" value="PKS_ER"/>
    <property type="match status" value="1"/>
</dbReference>
<dbReference type="SUPFAM" id="SSF51735">
    <property type="entry name" value="NAD(P)-binding Rossmann-fold domains"/>
    <property type="match status" value="1"/>
</dbReference>
<sequence length="308" mass="31940">MPGLLDTLAFDDDQSISADDGPIAPELVEIAPRAYGVNFRDVMVAMSWGSSAPPSSPARARVEWTNVAHMPAGLGFEEAASLPVIFCTAYIGLVDLVRLSPGDTVHIHAAAGGVGQAAILMARHLGTDVFVTVGTPEKRQLVMSKYGIPADRVFRVTVTRHTNRDASFDSGVLAANNGRGVDVAIGVAAETAGVLGRLQRTGYMPLSEDQVLGVLQSAILAPYEPQVAVGLNSGPGNHWDHAGASHLGRDAGFSALRAGEVDQIRGKSGPRTAAEVSIFGVMQSASLAALAADVAAKSTHVSANLFAP</sequence>
<proteinExistence type="predicted"/>
<accession>A0AAD9H2R6</accession>
<comment type="caution">
    <text evidence="3">The sequence shown here is derived from an EMBL/GenBank/DDBJ whole genome shotgun (WGS) entry which is preliminary data.</text>
</comment>
<dbReference type="InterPro" id="IPR020843">
    <property type="entry name" value="ER"/>
</dbReference>
<feature type="domain" description="Enoyl reductase (ER)" evidence="2">
    <location>
        <begin position="3"/>
        <end position="290"/>
    </location>
</feature>
<reference evidence="3" key="1">
    <citation type="submission" date="2021-06" db="EMBL/GenBank/DDBJ databases">
        <title>Comparative genomics, transcriptomics and evolutionary studies reveal genomic signatures of adaptation to plant cell wall in hemibiotrophic fungi.</title>
        <authorList>
            <consortium name="DOE Joint Genome Institute"/>
            <person name="Baroncelli R."/>
            <person name="Diaz J.F."/>
            <person name="Benocci T."/>
            <person name="Peng M."/>
            <person name="Battaglia E."/>
            <person name="Haridas S."/>
            <person name="Andreopoulos W."/>
            <person name="Labutti K."/>
            <person name="Pangilinan J."/>
            <person name="Floch G.L."/>
            <person name="Makela M.R."/>
            <person name="Henrissat B."/>
            <person name="Grigoriev I.V."/>
            <person name="Crouch J.A."/>
            <person name="De Vries R.P."/>
            <person name="Sukno S.A."/>
            <person name="Thon M.R."/>
        </authorList>
    </citation>
    <scope>NUCLEOTIDE SEQUENCE</scope>
    <source>
        <strain evidence="3">MAFF235873</strain>
    </source>
</reference>
<evidence type="ECO:0000259" key="2">
    <source>
        <dbReference type="SMART" id="SM00829"/>
    </source>
</evidence>
<dbReference type="EMBL" id="MU843187">
    <property type="protein sequence ID" value="KAK2020706.1"/>
    <property type="molecule type" value="Genomic_DNA"/>
</dbReference>
<name>A0AAD9H2R6_9PEZI</name>
<dbReference type="Proteomes" id="UP001232148">
    <property type="component" value="Unassembled WGS sequence"/>
</dbReference>